<dbReference type="PANTHER" id="PTHR19960">
    <property type="entry name" value="TEKTIN"/>
    <property type="match status" value="1"/>
</dbReference>
<keyword evidence="3" id="KW-0963">Cytoplasm</keyword>
<dbReference type="PANTHER" id="PTHR19960:SF25">
    <property type="entry name" value="TEKTIN-1"/>
    <property type="match status" value="1"/>
</dbReference>
<dbReference type="InParanoid" id="A0A2J7RQP9"/>
<dbReference type="STRING" id="105785.A0A2J7RQP9"/>
<dbReference type="GO" id="GO:0005634">
    <property type="term" value="C:nucleus"/>
    <property type="evidence" value="ECO:0007669"/>
    <property type="project" value="TreeGrafter"/>
</dbReference>
<evidence type="ECO:0000256" key="4">
    <source>
        <dbReference type="ARBA" id="ARBA00022846"/>
    </source>
</evidence>
<dbReference type="Pfam" id="PF03148">
    <property type="entry name" value="Tektin"/>
    <property type="match status" value="1"/>
</dbReference>
<dbReference type="FunCoup" id="A0A2J7RQP9">
    <property type="interactions" value="3"/>
</dbReference>
<keyword evidence="6 10" id="KW-0969">Cilium</keyword>
<dbReference type="Proteomes" id="UP000235965">
    <property type="component" value="Unassembled WGS sequence"/>
</dbReference>
<keyword evidence="13" id="KW-1185">Reference proteome</keyword>
<evidence type="ECO:0000256" key="7">
    <source>
        <dbReference type="ARBA" id="ARBA00023212"/>
    </source>
</evidence>
<dbReference type="PRINTS" id="PR00511">
    <property type="entry name" value="TEKTIN"/>
</dbReference>
<sequence>MDFKHLKYPLVTVSSPPPRFTLREWYLNNHHHYRTAQDQQQKAARVTAESNRLCNLISEVTKLNKAEVDNTLGERIKDTEYWKKENEIQKEECCKEEEALLIYKERITGALVSLKQQAQTSKKCIILREGRLGIDQVHDDVERELLKEAETIEGVQSLLHRTLEQANEQIRLLRSAKYFLDRDNEDKATALKIDKYCGNLQETSLNLSTHHEVASLDPSRNITREEWEHFSKKFIERAAKDVNNTRPLRSYIDILLKQVTEDLLNQYRVTNESFSRRIRETRDAKIKLENEHHETMQQANDMLRNITRLEKAIAEKEGFMALAFTRLGQRAQRSAVERTRDEVETKLVAEVQELRDNVSVLQEMLSEAQASLRYLLKTQIQLEEEINIKANTLKIDDVDCMTLRQSMAFYSY</sequence>
<evidence type="ECO:0000256" key="5">
    <source>
        <dbReference type="ARBA" id="ARBA00023054"/>
    </source>
</evidence>
<dbReference type="GO" id="GO:0015630">
    <property type="term" value="C:microtubule cytoskeleton"/>
    <property type="evidence" value="ECO:0007669"/>
    <property type="project" value="UniProtKB-UniRule"/>
</dbReference>
<dbReference type="OrthoDB" id="10054259at2759"/>
<protein>
    <recommendedName>
        <fullName evidence="10">Tektin</fullName>
    </recommendedName>
</protein>
<name>A0A2J7RQP9_9NEOP</name>
<evidence type="ECO:0000256" key="11">
    <source>
        <dbReference type="SAM" id="Coils"/>
    </source>
</evidence>
<accession>A0A2J7RQP9</accession>
<keyword evidence="8 10" id="KW-0966">Cell projection</keyword>
<dbReference type="GO" id="GO:0005930">
    <property type="term" value="C:axoneme"/>
    <property type="evidence" value="ECO:0007669"/>
    <property type="project" value="UniProtKB-SubCell"/>
</dbReference>
<dbReference type="AlphaFoldDB" id="A0A2J7RQP9"/>
<evidence type="ECO:0000256" key="6">
    <source>
        <dbReference type="ARBA" id="ARBA00023069"/>
    </source>
</evidence>
<proteinExistence type="inferred from homology"/>
<comment type="caution">
    <text evidence="12">The sequence shown here is derived from an EMBL/GenBank/DDBJ whole genome shotgun (WGS) entry which is preliminary data.</text>
</comment>
<comment type="subcellular location">
    <subcellularLocation>
        <location evidence="10">Cytoplasm</location>
        <location evidence="10">Cytoskeleton</location>
        <location evidence="10">Cilium axoneme</location>
    </subcellularLocation>
    <subcellularLocation>
        <location evidence="1">Cytoplasm</location>
        <location evidence="1">Cytoskeleton</location>
        <location evidence="1">Flagellum axoneme</location>
    </subcellularLocation>
</comment>
<reference evidence="12 13" key="1">
    <citation type="submission" date="2017-12" db="EMBL/GenBank/DDBJ databases">
        <title>Hemimetabolous genomes reveal molecular basis of termite eusociality.</title>
        <authorList>
            <person name="Harrison M.C."/>
            <person name="Jongepier E."/>
            <person name="Robertson H.M."/>
            <person name="Arning N."/>
            <person name="Bitard-Feildel T."/>
            <person name="Chao H."/>
            <person name="Childers C.P."/>
            <person name="Dinh H."/>
            <person name="Doddapaneni H."/>
            <person name="Dugan S."/>
            <person name="Gowin J."/>
            <person name="Greiner C."/>
            <person name="Han Y."/>
            <person name="Hu H."/>
            <person name="Hughes D.S.T."/>
            <person name="Huylmans A.-K."/>
            <person name="Kemena C."/>
            <person name="Kremer L.P.M."/>
            <person name="Lee S.L."/>
            <person name="Lopez-Ezquerra A."/>
            <person name="Mallet L."/>
            <person name="Monroy-Kuhn J.M."/>
            <person name="Moser A."/>
            <person name="Murali S.C."/>
            <person name="Muzny D.M."/>
            <person name="Otani S."/>
            <person name="Piulachs M.-D."/>
            <person name="Poelchau M."/>
            <person name="Qu J."/>
            <person name="Schaub F."/>
            <person name="Wada-Katsumata A."/>
            <person name="Worley K.C."/>
            <person name="Xie Q."/>
            <person name="Ylla G."/>
            <person name="Poulsen M."/>
            <person name="Gibbs R.A."/>
            <person name="Schal C."/>
            <person name="Richards S."/>
            <person name="Belles X."/>
            <person name="Korb J."/>
            <person name="Bornberg-Bauer E."/>
        </authorList>
    </citation>
    <scope>NUCLEOTIDE SEQUENCE [LARGE SCALE GENOMIC DNA]</scope>
    <source>
        <tissue evidence="12">Whole body</tissue>
    </source>
</reference>
<feature type="coiled-coil region" evidence="11">
    <location>
        <begin position="271"/>
        <end position="305"/>
    </location>
</feature>
<keyword evidence="4 10" id="KW-0282">Flagellum</keyword>
<gene>
    <name evidence="12" type="ORF">B7P43_G17203</name>
</gene>
<keyword evidence="7" id="KW-0206">Cytoskeleton</keyword>
<evidence type="ECO:0000256" key="1">
    <source>
        <dbReference type="ARBA" id="ARBA00004611"/>
    </source>
</evidence>
<dbReference type="EMBL" id="NEVH01000629">
    <property type="protein sequence ID" value="PNF43148.1"/>
    <property type="molecule type" value="Genomic_DNA"/>
</dbReference>
<dbReference type="GO" id="GO:0060271">
    <property type="term" value="P:cilium assembly"/>
    <property type="evidence" value="ECO:0007669"/>
    <property type="project" value="UniProtKB-UniRule"/>
</dbReference>
<dbReference type="InterPro" id="IPR048256">
    <property type="entry name" value="Tektin-like"/>
</dbReference>
<evidence type="ECO:0000256" key="9">
    <source>
        <dbReference type="ARBA" id="ARBA00045224"/>
    </source>
</evidence>
<evidence type="ECO:0000256" key="3">
    <source>
        <dbReference type="ARBA" id="ARBA00022490"/>
    </source>
</evidence>
<organism evidence="12 13">
    <name type="scientific">Cryptotermes secundus</name>
    <dbReference type="NCBI Taxonomy" id="105785"/>
    <lineage>
        <taxon>Eukaryota</taxon>
        <taxon>Metazoa</taxon>
        <taxon>Ecdysozoa</taxon>
        <taxon>Arthropoda</taxon>
        <taxon>Hexapoda</taxon>
        <taxon>Insecta</taxon>
        <taxon>Pterygota</taxon>
        <taxon>Neoptera</taxon>
        <taxon>Polyneoptera</taxon>
        <taxon>Dictyoptera</taxon>
        <taxon>Blattodea</taxon>
        <taxon>Blattoidea</taxon>
        <taxon>Termitoidae</taxon>
        <taxon>Kalotermitidae</taxon>
        <taxon>Cryptotermitinae</taxon>
        <taxon>Cryptotermes</taxon>
    </lineage>
</organism>
<dbReference type="GO" id="GO:0060294">
    <property type="term" value="P:cilium movement involved in cell motility"/>
    <property type="evidence" value="ECO:0007669"/>
    <property type="project" value="UniProtKB-UniRule"/>
</dbReference>
<evidence type="ECO:0000256" key="8">
    <source>
        <dbReference type="ARBA" id="ARBA00023273"/>
    </source>
</evidence>
<dbReference type="InterPro" id="IPR000435">
    <property type="entry name" value="Tektins"/>
</dbReference>
<comment type="function">
    <text evidence="9">Microtubule inner protein (MIP) part of the dynein-decorated doublet microtubules (DMTs) in cilia and flagellar axoneme. Forms filamentous polymers in the walls of ciliary and flagellar microtubules.</text>
</comment>
<evidence type="ECO:0000313" key="13">
    <source>
        <dbReference type="Proteomes" id="UP000235965"/>
    </source>
</evidence>
<keyword evidence="5 11" id="KW-0175">Coiled coil</keyword>
<evidence type="ECO:0000313" key="12">
    <source>
        <dbReference type="EMBL" id="PNF43148.1"/>
    </source>
</evidence>
<comment type="similarity">
    <text evidence="2 10">Belongs to the tektin family.</text>
</comment>
<evidence type="ECO:0000256" key="10">
    <source>
        <dbReference type="RuleBase" id="RU367040"/>
    </source>
</evidence>
<evidence type="ECO:0000256" key="2">
    <source>
        <dbReference type="ARBA" id="ARBA00007209"/>
    </source>
</evidence>